<feature type="domain" description="Glycosyltransferase 2-like" evidence="2">
    <location>
        <begin position="15"/>
        <end position="136"/>
    </location>
</feature>
<dbReference type="AlphaFoldDB" id="A0A3M5UG95"/>
<dbReference type="Pfam" id="PF00535">
    <property type="entry name" value="Glycos_transf_2"/>
    <property type="match status" value="1"/>
</dbReference>
<evidence type="ECO:0000313" key="4">
    <source>
        <dbReference type="Proteomes" id="UP000280395"/>
    </source>
</evidence>
<evidence type="ECO:0000259" key="2">
    <source>
        <dbReference type="Pfam" id="PF00535"/>
    </source>
</evidence>
<reference evidence="3 4" key="1">
    <citation type="submission" date="2018-08" db="EMBL/GenBank/DDBJ databases">
        <title>Recombination of ecologically and evolutionarily significant loci maintains genetic cohesion in the Pseudomonas syringae species complex.</title>
        <authorList>
            <person name="Dillon M."/>
            <person name="Thakur S."/>
            <person name="Almeida R.N.D."/>
            <person name="Weir B.S."/>
            <person name="Guttman D.S."/>
        </authorList>
    </citation>
    <scope>NUCLEOTIDE SEQUENCE [LARGE SCALE GENOMIC DNA]</scope>
    <source>
        <strain evidence="3 4">ICMP 14479</strain>
    </source>
</reference>
<comment type="caution">
    <text evidence="3">The sequence shown here is derived from an EMBL/GenBank/DDBJ whole genome shotgun (WGS) entry which is preliminary data.</text>
</comment>
<dbReference type="Proteomes" id="UP000280395">
    <property type="component" value="Unassembled WGS sequence"/>
</dbReference>
<evidence type="ECO:0000256" key="1">
    <source>
        <dbReference type="ARBA" id="ARBA00022519"/>
    </source>
</evidence>
<sequence length="297" mass="33905">MQNVDDSSYPIVTMCVPVYNHENFVEESIRSIIAQTYENIELIIIDDGSTDRSAEVVARLVAECEARFTRFQFVSRPNKGLSATLNDALNWAKGTYFSALASDDILYPTKTTILVKHMMESPNCVASFGSVSLIDDQGVERGVRRSAKKHRFDEIFLLKTELPAPASMVVLQAIIDAGSYNPEVKIEDWDMWMRLTKGNNKFVEVLPDILAKYRMHPANTMKQHDLVHKGLLLIVEQHQDHPLYDRVVCILNCVRFRNLAATRKMEALGLLGKLLISPYSYREVRMYQGILHLLIKW</sequence>
<dbReference type="InterPro" id="IPR001173">
    <property type="entry name" value="Glyco_trans_2-like"/>
</dbReference>
<gene>
    <name evidence="3" type="ORF">ALP29_04102</name>
</gene>
<organism evidence="3 4">
    <name type="scientific">Pseudomonas syringae pv. avii</name>
    <dbReference type="NCBI Taxonomy" id="663959"/>
    <lineage>
        <taxon>Bacteria</taxon>
        <taxon>Pseudomonadati</taxon>
        <taxon>Pseudomonadota</taxon>
        <taxon>Gammaproteobacteria</taxon>
        <taxon>Pseudomonadales</taxon>
        <taxon>Pseudomonadaceae</taxon>
        <taxon>Pseudomonas</taxon>
        <taxon>Pseudomonas syringae</taxon>
    </lineage>
</organism>
<evidence type="ECO:0000313" key="3">
    <source>
        <dbReference type="EMBL" id="RMU44564.1"/>
    </source>
</evidence>
<name>A0A3M5UG95_PSESX</name>
<keyword evidence="1" id="KW-1003">Cell membrane</keyword>
<dbReference type="PANTHER" id="PTHR22916">
    <property type="entry name" value="GLYCOSYLTRANSFERASE"/>
    <property type="match status" value="1"/>
</dbReference>
<proteinExistence type="predicted"/>
<accession>A0A3M5UG95</accession>
<protein>
    <recommendedName>
        <fullName evidence="2">Glycosyltransferase 2-like domain-containing protein</fullName>
    </recommendedName>
</protein>
<keyword evidence="1" id="KW-0472">Membrane</keyword>
<dbReference type="RefSeq" id="WP_122365500.1">
    <property type="nucleotide sequence ID" value="NZ_RBUA01001354.1"/>
</dbReference>
<dbReference type="SUPFAM" id="SSF53448">
    <property type="entry name" value="Nucleotide-diphospho-sugar transferases"/>
    <property type="match status" value="1"/>
</dbReference>
<dbReference type="InterPro" id="IPR029044">
    <property type="entry name" value="Nucleotide-diphossugar_trans"/>
</dbReference>
<dbReference type="PANTHER" id="PTHR22916:SF3">
    <property type="entry name" value="UDP-GLCNAC:BETAGAL BETA-1,3-N-ACETYLGLUCOSAMINYLTRANSFERASE-LIKE PROTEIN 1"/>
    <property type="match status" value="1"/>
</dbReference>
<keyword evidence="1" id="KW-0997">Cell inner membrane</keyword>
<dbReference type="Gene3D" id="3.90.550.10">
    <property type="entry name" value="Spore Coat Polysaccharide Biosynthesis Protein SpsA, Chain A"/>
    <property type="match status" value="1"/>
</dbReference>
<dbReference type="GO" id="GO:0016758">
    <property type="term" value="F:hexosyltransferase activity"/>
    <property type="evidence" value="ECO:0007669"/>
    <property type="project" value="UniProtKB-ARBA"/>
</dbReference>
<dbReference type="EMBL" id="RBUA01001354">
    <property type="protein sequence ID" value="RMU44564.1"/>
    <property type="molecule type" value="Genomic_DNA"/>
</dbReference>